<evidence type="ECO:0000313" key="2">
    <source>
        <dbReference type="Proteomes" id="UP000501690"/>
    </source>
</evidence>
<organism evidence="1 2">
    <name type="scientific">Vigna unguiculata</name>
    <name type="common">Cowpea</name>
    <dbReference type="NCBI Taxonomy" id="3917"/>
    <lineage>
        <taxon>Eukaryota</taxon>
        <taxon>Viridiplantae</taxon>
        <taxon>Streptophyta</taxon>
        <taxon>Embryophyta</taxon>
        <taxon>Tracheophyta</taxon>
        <taxon>Spermatophyta</taxon>
        <taxon>Magnoliopsida</taxon>
        <taxon>eudicotyledons</taxon>
        <taxon>Gunneridae</taxon>
        <taxon>Pentapetalae</taxon>
        <taxon>rosids</taxon>
        <taxon>fabids</taxon>
        <taxon>Fabales</taxon>
        <taxon>Fabaceae</taxon>
        <taxon>Papilionoideae</taxon>
        <taxon>50 kb inversion clade</taxon>
        <taxon>NPAAA clade</taxon>
        <taxon>indigoferoid/millettioid clade</taxon>
        <taxon>Phaseoleae</taxon>
        <taxon>Vigna</taxon>
    </lineage>
</organism>
<evidence type="ECO:0000313" key="1">
    <source>
        <dbReference type="EMBL" id="QCD83392.1"/>
    </source>
</evidence>
<dbReference type="Proteomes" id="UP000501690">
    <property type="component" value="Linkage Group LG2"/>
</dbReference>
<gene>
    <name evidence="1" type="ORF">DEO72_LG2g3736</name>
</gene>
<accession>A0A4D6L4D7</accession>
<name>A0A4D6L4D7_VIGUN</name>
<reference evidence="1 2" key="1">
    <citation type="submission" date="2019-04" db="EMBL/GenBank/DDBJ databases">
        <title>An improved genome assembly and genetic linkage map for asparagus bean, Vigna unguiculata ssp. sesquipedialis.</title>
        <authorList>
            <person name="Xia Q."/>
            <person name="Zhang R."/>
            <person name="Dong Y."/>
        </authorList>
    </citation>
    <scope>NUCLEOTIDE SEQUENCE [LARGE SCALE GENOMIC DNA]</scope>
    <source>
        <tissue evidence="1">Leaf</tissue>
    </source>
</reference>
<keyword evidence="2" id="KW-1185">Reference proteome</keyword>
<protein>
    <submittedName>
        <fullName evidence="1">Uncharacterized protein</fullName>
    </submittedName>
</protein>
<dbReference type="AlphaFoldDB" id="A0A4D6L4D7"/>
<sequence length="251" mass="27779">MCQKSVAVRYWYGTWRHGANHQAVECKTVAVATVSARRLAAGMCPPGGDREFRILLCQRRLAVGVSPLGSKLSKLGCYTTDEESVGMDYEQDWLVGLDHERDSFVEAHWGLKACKMCQKSVAVRYWYGTWRHGANHQAVECKTVAVATVSARRLAAGMCPPGGDREFRILLCQRRLAVGVSPLGSKLSKLGCYTTDEESVGMDYEQDWLVGLDHERDSFVEAHSPYLCVCGDDQMIYYPGADDLTGEPGDA</sequence>
<proteinExistence type="predicted"/>
<dbReference type="EMBL" id="CP039346">
    <property type="protein sequence ID" value="QCD83392.1"/>
    <property type="molecule type" value="Genomic_DNA"/>
</dbReference>